<keyword evidence="13" id="KW-1160">Virus entry into host cell</keyword>
<evidence type="ECO:0000256" key="12">
    <source>
        <dbReference type="ARBA" id="ARBA00022844"/>
    </source>
</evidence>
<evidence type="ECO:0000256" key="4">
    <source>
        <dbReference type="ARBA" id="ARBA00011242"/>
    </source>
</evidence>
<keyword evidence="10" id="KW-1145">T=7 icosahedral capsid protein</keyword>
<evidence type="ECO:0000256" key="14">
    <source>
        <dbReference type="ARBA" id="ARBA00024644"/>
    </source>
</evidence>
<keyword evidence="11" id="KW-0862">Zinc</keyword>
<evidence type="ECO:0000256" key="8">
    <source>
        <dbReference type="ARBA" id="ARBA00022723"/>
    </source>
</evidence>
<evidence type="ECO:0000256" key="17">
    <source>
        <dbReference type="SAM" id="MobiDB-lite"/>
    </source>
</evidence>
<evidence type="ECO:0000256" key="7">
    <source>
        <dbReference type="ARBA" id="ARBA00022562"/>
    </source>
</evidence>
<proteinExistence type="inferred from homology"/>
<evidence type="ECO:0000256" key="1">
    <source>
        <dbReference type="ARBA" id="ARBA00004147"/>
    </source>
</evidence>
<evidence type="ECO:0000313" key="19">
    <source>
        <dbReference type="EMBL" id="AAW56088.1"/>
    </source>
</evidence>
<evidence type="ECO:0000256" key="9">
    <source>
        <dbReference type="ARBA" id="ARBA00022771"/>
    </source>
</evidence>
<evidence type="ECO:0000256" key="2">
    <source>
        <dbReference type="ARBA" id="ARBA00004328"/>
    </source>
</evidence>
<dbReference type="GeneID" id="13829202"/>
<dbReference type="GO" id="GO:0042025">
    <property type="term" value="C:host cell nucleus"/>
    <property type="evidence" value="ECO:0007669"/>
    <property type="project" value="UniProtKB-SubCell"/>
</dbReference>
<dbReference type="SUPFAM" id="SSF57756">
    <property type="entry name" value="Retrovirus zinc finger-like domains"/>
    <property type="match status" value="1"/>
</dbReference>
<keyword evidence="6" id="KW-0167">Capsid protein</keyword>
<name>Q5J1S2_9VIRU</name>
<sequence>MPRTVGQTIDDFWSNLGVNQLDEHEFDLMINLMTDDDVSSDTSFDSLTSLFSELLQVEQEITSEEERCQLLEKEDSSDESIPNDSDEESVPEQVRMEKGKGPAKPYDYFDNESSDMEYGDYNPYGRSGQTNKPARTRPKLASETLGRNPRILNLDCTNSLRDRKRLVEEWGAEISLTIQTNLDEYSDPDMVLLLMEHLTAGSVKSFIKTTKWSELSGGIYDLVMEGIHVMFLGEQPNEAFDKAKEQAAAKDKLLKMQLCDICSLDTFTCAFEKALYKLDSGDFPPIIEQYLAKIPEVGAKAQQRYKEEATGAMKYSLGFANKIVKEELKKVCELTRLQKKLKKFRKTCCKQVEERLEYGCRPIYKKKSKRRKPKVRKYKKYKPFKRRKKFKTGKYFRPKTEKKVCPKGKGKNCKCWICNVEGHYANECPNRQTSQKAHILQEAIQLGLQPVEDVYEGEQEVFVIEYIEVSEDETSTSEDDGTSTSEDSDSD</sequence>
<evidence type="ECO:0000256" key="10">
    <source>
        <dbReference type="ARBA" id="ARBA00022828"/>
    </source>
</evidence>
<keyword evidence="8" id="KW-0479">Metal-binding</keyword>
<evidence type="ECO:0000256" key="13">
    <source>
        <dbReference type="ARBA" id="ARBA00023296"/>
    </source>
</evidence>
<evidence type="ECO:0000313" key="20">
    <source>
        <dbReference type="Proteomes" id="UP000201167"/>
    </source>
</evidence>
<dbReference type="Pfam" id="PF22909">
    <property type="entry name" value="Caulimovir_coat_dom"/>
    <property type="match status" value="1"/>
</dbReference>
<evidence type="ECO:0000256" key="16">
    <source>
        <dbReference type="PROSITE-ProRule" id="PRU00047"/>
    </source>
</evidence>
<dbReference type="OrthoDB" id="16301at10239"/>
<evidence type="ECO:0000256" key="11">
    <source>
        <dbReference type="ARBA" id="ARBA00022833"/>
    </source>
</evidence>
<comment type="similarity">
    <text evidence="3">Belongs to the caulimoviridae capsid protein family.</text>
</comment>
<dbReference type="GO" id="GO:0075732">
    <property type="term" value="P:viral penetration into host nucleus"/>
    <property type="evidence" value="ECO:0007669"/>
    <property type="project" value="UniProtKB-KW"/>
</dbReference>
<evidence type="ECO:0000256" key="6">
    <source>
        <dbReference type="ARBA" id="ARBA00022561"/>
    </source>
</evidence>
<dbReference type="GO" id="GO:0039620">
    <property type="term" value="C:T=7 icosahedral viral capsid"/>
    <property type="evidence" value="ECO:0007669"/>
    <property type="project" value="UniProtKB-KW"/>
</dbReference>
<dbReference type="KEGG" id="vg:13829202"/>
<feature type="region of interest" description="Disordered" evidence="17">
    <location>
        <begin position="468"/>
        <end position="491"/>
    </location>
</feature>
<dbReference type="GO" id="GO:0043657">
    <property type="term" value="C:host cell"/>
    <property type="evidence" value="ECO:0007669"/>
    <property type="project" value="GOC"/>
</dbReference>
<comment type="subcellular location">
    <subcellularLocation>
        <location evidence="1">Host nucleus</location>
    </subcellularLocation>
    <subcellularLocation>
        <location evidence="2">Virion</location>
    </subcellularLocation>
</comment>
<reference evidence="19 20" key="1">
    <citation type="submission" date="2012-07" db="EMBL/GenBank/DDBJ databases">
        <title>Complete genomic sequence of Horseradish latent virus (HRLV) isolated from Lyngle, Denmark, in April 1973.</title>
        <authorList>
            <person name="Maiti I.B."/>
            <person name="Pattanaik S."/>
        </authorList>
    </citation>
    <scope>NUCLEOTIDE SEQUENCE [LARGE SCALE GENOMIC DNA]</scope>
    <source>
        <strain evidence="19">ID1</strain>
    </source>
</reference>
<keyword evidence="5" id="KW-1163">Viral penetration into host nucleus</keyword>
<feature type="domain" description="CCHC-type" evidence="18">
    <location>
        <begin position="414"/>
        <end position="430"/>
    </location>
</feature>
<accession>Q5J1S2</accession>
<dbReference type="PRINTS" id="PR00221">
    <property type="entry name" value="CAULIMOCOAT"/>
</dbReference>
<evidence type="ECO:0000256" key="5">
    <source>
        <dbReference type="ARBA" id="ARBA00022524"/>
    </source>
</evidence>
<dbReference type="GO" id="GO:0008270">
    <property type="term" value="F:zinc ion binding"/>
    <property type="evidence" value="ECO:0007669"/>
    <property type="project" value="UniProtKB-KW"/>
</dbReference>
<keyword evidence="9 16" id="KW-0863">Zinc-finger</keyword>
<dbReference type="InterPro" id="IPR036875">
    <property type="entry name" value="Znf_CCHC_sf"/>
</dbReference>
<keyword evidence="7" id="KW-1048">Host nucleus</keyword>
<comment type="function">
    <text evidence="14">Self assembles to form an icosahedral capsid, about 50 nm in diameter, nm, composed of 420 subunits of the viral capsid protein. The capsid encapsulates the genomic dsDNA. Following virus entry into host cell, provides nuclear import of the viral genome. Virus particles do not enter the nucleus, but dock at the nuclear membrane through the interaction with host importins.</text>
</comment>
<comment type="subunit">
    <text evidence="4">Interacts (via nuclear localization signal) with host importin alpha.</text>
</comment>
<organism evidence="19 20">
    <name type="scientific">Horseradish latent virus</name>
    <dbReference type="NCBI Taxonomy" id="264076"/>
    <lineage>
        <taxon>Viruses</taxon>
        <taxon>Riboviria</taxon>
        <taxon>Pararnavirae</taxon>
        <taxon>Artverviricota</taxon>
        <taxon>Revtraviricetes</taxon>
        <taxon>Ortervirales</taxon>
        <taxon>Caulimoviridae</taxon>
        <taxon>Caulimovirus</taxon>
        <taxon>Caulimovirus latensarmoraciae</taxon>
    </lineage>
</organism>
<evidence type="ECO:0000256" key="15">
    <source>
        <dbReference type="ARBA" id="ARBA00031336"/>
    </source>
</evidence>
<protein>
    <recommendedName>
        <fullName evidence="15">Coat protein</fullName>
    </recommendedName>
</protein>
<keyword evidence="20" id="KW-1185">Reference proteome</keyword>
<dbReference type="GO" id="GO:0046718">
    <property type="term" value="P:symbiont entry into host cell"/>
    <property type="evidence" value="ECO:0007669"/>
    <property type="project" value="UniProtKB-KW"/>
</dbReference>
<dbReference type="InterPro" id="IPR001988">
    <property type="entry name" value="Caulimo_coat"/>
</dbReference>
<dbReference type="GO" id="GO:0005198">
    <property type="term" value="F:structural molecule activity"/>
    <property type="evidence" value="ECO:0007669"/>
    <property type="project" value="InterPro"/>
</dbReference>
<evidence type="ECO:0000259" key="18">
    <source>
        <dbReference type="PROSITE" id="PS50158"/>
    </source>
</evidence>
<evidence type="ECO:0000256" key="3">
    <source>
        <dbReference type="ARBA" id="ARBA00006778"/>
    </source>
</evidence>
<dbReference type="EMBL" id="JX429923">
    <property type="protein sequence ID" value="AAW56088.1"/>
    <property type="molecule type" value="Genomic_DNA"/>
</dbReference>
<feature type="region of interest" description="Disordered" evidence="17">
    <location>
        <begin position="70"/>
        <end position="107"/>
    </location>
</feature>
<dbReference type="PROSITE" id="PS50158">
    <property type="entry name" value="ZF_CCHC"/>
    <property type="match status" value="1"/>
</dbReference>
<dbReference type="Proteomes" id="UP000201167">
    <property type="component" value="Segment"/>
</dbReference>
<dbReference type="RefSeq" id="YP_006907833.1">
    <property type="nucleotide sequence ID" value="NC_018858.1"/>
</dbReference>
<dbReference type="GO" id="GO:0003676">
    <property type="term" value="F:nucleic acid binding"/>
    <property type="evidence" value="ECO:0007669"/>
    <property type="project" value="InterPro"/>
</dbReference>
<dbReference type="InterPro" id="IPR001878">
    <property type="entry name" value="Znf_CCHC"/>
</dbReference>
<keyword evidence="12" id="KW-0946">Virion</keyword>
<dbReference type="SMART" id="SM00343">
    <property type="entry name" value="ZnF_C2HC"/>
    <property type="match status" value="1"/>
</dbReference>